<organism evidence="3 4">
    <name type="scientific">Trichoderma ghanense</name>
    <dbReference type="NCBI Taxonomy" id="65468"/>
    <lineage>
        <taxon>Eukaryota</taxon>
        <taxon>Fungi</taxon>
        <taxon>Dikarya</taxon>
        <taxon>Ascomycota</taxon>
        <taxon>Pezizomycotina</taxon>
        <taxon>Sordariomycetes</taxon>
        <taxon>Hypocreomycetidae</taxon>
        <taxon>Hypocreales</taxon>
        <taxon>Hypocreaceae</taxon>
        <taxon>Trichoderma</taxon>
    </lineage>
</organism>
<feature type="compositionally biased region" description="Low complexity" evidence="1">
    <location>
        <begin position="61"/>
        <end position="77"/>
    </location>
</feature>
<feature type="compositionally biased region" description="Basic and acidic residues" evidence="1">
    <location>
        <begin position="49"/>
        <end position="58"/>
    </location>
</feature>
<evidence type="ECO:0000313" key="3">
    <source>
        <dbReference type="EMBL" id="TFB06111.1"/>
    </source>
</evidence>
<dbReference type="RefSeq" id="XP_073562312.1">
    <property type="nucleotide sequence ID" value="XM_073699093.1"/>
</dbReference>
<accession>A0ABY2HD26</accession>
<dbReference type="GeneID" id="300573543"/>
<feature type="compositionally biased region" description="Basic and acidic residues" evidence="1">
    <location>
        <begin position="113"/>
        <end position="156"/>
    </location>
</feature>
<dbReference type="EMBL" id="PPTA01000002">
    <property type="protein sequence ID" value="TFB06111.1"/>
    <property type="molecule type" value="Genomic_DNA"/>
</dbReference>
<feature type="region of interest" description="Disordered" evidence="1">
    <location>
        <begin position="1"/>
        <end position="156"/>
    </location>
</feature>
<keyword evidence="4" id="KW-1185">Reference proteome</keyword>
<comment type="caution">
    <text evidence="3">The sequence shown here is derived from an EMBL/GenBank/DDBJ whole genome shotgun (WGS) entry which is preliminary data.</text>
</comment>
<gene>
    <name evidence="3" type="ORF">CCMA1212_001675</name>
</gene>
<evidence type="ECO:0000256" key="2">
    <source>
        <dbReference type="SAM" id="Phobius"/>
    </source>
</evidence>
<sequence>MHDARMEKGAPLTVATVQPAAMPTQNLPDPPSAPARPGHRVQRSLTDFVGDRVRRGDDETPTTTTLQTQRQGQTLDRIQTHRMRRSVDVPRSGAVTPIMSPIHSRRASLLLPKDGDDRPDLSRIGKEDKDREKDKAKEKLQGDGAKDKASSSTDELRQSLAELSNFSAETTRQLDQTHYALLEKTSSLQVMVKALKDLAQASCDLQMGFDMAAQELETDVTNQLRNIGHFESQQSTIETLQNRIHLGRQTADKLAARVDVVRKQIEGWERADRAWQERTRKRLRITWAALVTVICIIGLLFMTFSYNSRGATQGDSAGSWRNTTPGFHGPEQDLAANSNGEGPEATRAWEVPAADDELLRIFDEL</sequence>
<keyword evidence="2" id="KW-0472">Membrane</keyword>
<evidence type="ECO:0000313" key="4">
    <source>
        <dbReference type="Proteomes" id="UP001642720"/>
    </source>
</evidence>
<protein>
    <submittedName>
        <fullName evidence="3">Uncharacterized protein</fullName>
    </submittedName>
</protein>
<dbReference type="Proteomes" id="UP001642720">
    <property type="component" value="Unassembled WGS sequence"/>
</dbReference>
<feature type="transmembrane region" description="Helical" evidence="2">
    <location>
        <begin position="285"/>
        <end position="306"/>
    </location>
</feature>
<evidence type="ECO:0000256" key="1">
    <source>
        <dbReference type="SAM" id="MobiDB-lite"/>
    </source>
</evidence>
<proteinExistence type="predicted"/>
<name>A0ABY2HD26_9HYPO</name>
<keyword evidence="2" id="KW-0812">Transmembrane</keyword>
<keyword evidence="2" id="KW-1133">Transmembrane helix</keyword>
<reference evidence="3 4" key="1">
    <citation type="submission" date="2018-01" db="EMBL/GenBank/DDBJ databases">
        <title>Genome characterization of the sugarcane-associated fungus Trichoderma ghanense CCMA-1212 and their application in lignocelulose bioconversion.</title>
        <authorList>
            <person name="Steindorff A.S."/>
            <person name="Mendes T.D."/>
            <person name="Vilela E.S.D."/>
            <person name="Rodrigues D.S."/>
            <person name="Formighieri E.F."/>
            <person name="Melo I.S."/>
            <person name="Favaro L.C.L."/>
        </authorList>
    </citation>
    <scope>NUCLEOTIDE SEQUENCE [LARGE SCALE GENOMIC DNA]</scope>
    <source>
        <strain evidence="3 4">CCMA-1212</strain>
    </source>
</reference>
<feature type="region of interest" description="Disordered" evidence="1">
    <location>
        <begin position="313"/>
        <end position="346"/>
    </location>
</feature>
<feature type="compositionally biased region" description="Polar residues" evidence="1">
    <location>
        <begin position="313"/>
        <end position="325"/>
    </location>
</feature>